<reference evidence="3" key="1">
    <citation type="submission" date="2013-06" db="EMBL/GenBank/DDBJ databases">
        <authorList>
            <person name="Zhao Q."/>
        </authorList>
    </citation>
    <scope>NUCLEOTIDE SEQUENCE</scope>
    <source>
        <strain evidence="3">cv. W1943</strain>
    </source>
</reference>
<dbReference type="EnsemblPlants" id="ORUFI09G01990.2">
    <property type="protein sequence ID" value="ORUFI09G01990.2"/>
    <property type="gene ID" value="ORUFI09G01990"/>
</dbReference>
<dbReference type="Gramene" id="ORUFI09G01990.6">
    <property type="protein sequence ID" value="ORUFI09G01990.6"/>
    <property type="gene ID" value="ORUFI09G01990"/>
</dbReference>
<evidence type="ECO:0000313" key="2">
    <source>
        <dbReference type="EnsemblPlants" id="ORUFI09G01990.4"/>
    </source>
</evidence>
<feature type="region of interest" description="Disordered" evidence="1">
    <location>
        <begin position="1"/>
        <end position="76"/>
    </location>
</feature>
<dbReference type="Gramene" id="ORUFI09G01990.2">
    <property type="protein sequence ID" value="ORUFI09G01990.2"/>
    <property type="gene ID" value="ORUFI09G01990"/>
</dbReference>
<evidence type="ECO:0000256" key="1">
    <source>
        <dbReference type="SAM" id="MobiDB-lite"/>
    </source>
</evidence>
<dbReference type="EnsemblPlants" id="ORUFI09G01990.6">
    <property type="protein sequence ID" value="ORUFI09G01990.6"/>
    <property type="gene ID" value="ORUFI09G01990"/>
</dbReference>
<name>A0A0E0QND4_ORYRU</name>
<dbReference type="HOGENOM" id="CLU_1910104_0_0_1"/>
<keyword evidence="3" id="KW-1185">Reference proteome</keyword>
<dbReference type="Gramene" id="ORUFI09G01990.4">
    <property type="protein sequence ID" value="ORUFI09G01990.4"/>
    <property type="gene ID" value="ORUFI09G01990"/>
</dbReference>
<feature type="compositionally biased region" description="Basic residues" evidence="1">
    <location>
        <begin position="47"/>
        <end position="64"/>
    </location>
</feature>
<dbReference type="Proteomes" id="UP000008022">
    <property type="component" value="Unassembled WGS sequence"/>
</dbReference>
<dbReference type="EnsemblPlants" id="ORUFI09G01990.4">
    <property type="protein sequence ID" value="ORUFI09G01990.4"/>
    <property type="gene ID" value="ORUFI09G01990"/>
</dbReference>
<sequence>MTEKSSCSKIPHRHIPPLPISLFRRPPNRQPPRPQTRSSSTLYNLSRPRKKFLPKTLVPHHQHHVSSEEEGGSAASSGRRELYCSIRCSYVAGSAISIWGSRVPAATDSLACFSTATSHAWLFCFPSSCGRQD</sequence>
<accession>A0A0E0QND4</accession>
<organism evidence="2 3">
    <name type="scientific">Oryza rufipogon</name>
    <name type="common">Brownbeard rice</name>
    <name type="synonym">Asian wild rice</name>
    <dbReference type="NCBI Taxonomy" id="4529"/>
    <lineage>
        <taxon>Eukaryota</taxon>
        <taxon>Viridiplantae</taxon>
        <taxon>Streptophyta</taxon>
        <taxon>Embryophyta</taxon>
        <taxon>Tracheophyta</taxon>
        <taxon>Spermatophyta</taxon>
        <taxon>Magnoliopsida</taxon>
        <taxon>Liliopsida</taxon>
        <taxon>Poales</taxon>
        <taxon>Poaceae</taxon>
        <taxon>BOP clade</taxon>
        <taxon>Oryzoideae</taxon>
        <taxon>Oryzeae</taxon>
        <taxon>Oryzinae</taxon>
        <taxon>Oryza</taxon>
    </lineage>
</organism>
<reference evidence="2" key="2">
    <citation type="submission" date="2015-06" db="UniProtKB">
        <authorList>
            <consortium name="EnsemblPlants"/>
        </authorList>
    </citation>
    <scope>IDENTIFICATION</scope>
</reference>
<protein>
    <submittedName>
        <fullName evidence="2">Uncharacterized protein</fullName>
    </submittedName>
</protein>
<evidence type="ECO:0000313" key="3">
    <source>
        <dbReference type="Proteomes" id="UP000008022"/>
    </source>
</evidence>
<dbReference type="AlphaFoldDB" id="A0A0E0QND4"/>
<proteinExistence type="predicted"/>